<proteinExistence type="predicted"/>
<evidence type="ECO:0000313" key="1">
    <source>
        <dbReference type="EMBL" id="PLW59683.1"/>
    </source>
</evidence>
<organism evidence="1 2">
    <name type="scientific">Lactococcus lactis subsp. lactis</name>
    <name type="common">Streptococcus lactis</name>
    <dbReference type="NCBI Taxonomy" id="1360"/>
    <lineage>
        <taxon>Bacteria</taxon>
        <taxon>Bacillati</taxon>
        <taxon>Bacillota</taxon>
        <taxon>Bacilli</taxon>
        <taxon>Lactobacillales</taxon>
        <taxon>Streptococcaceae</taxon>
        <taxon>Lactococcus</taxon>
    </lineage>
</organism>
<protein>
    <submittedName>
        <fullName evidence="1">Uncharacterized protein</fullName>
    </submittedName>
</protein>
<gene>
    <name evidence="1" type="ORF">CYU10_000558</name>
</gene>
<dbReference type="AlphaFoldDB" id="A0A2N5WBR8"/>
<accession>A0A2N5WBR8</accession>
<evidence type="ECO:0000313" key="2">
    <source>
        <dbReference type="Proteomes" id="UP000234865"/>
    </source>
</evidence>
<reference evidence="2" key="1">
    <citation type="submission" date="2016-08" db="EMBL/GenBank/DDBJ databases">
        <title>Comparative genomics of Lactococcus lactis strain WFLU12 isolated from the gastrointestinal tract of wild olive flounder (Paralichythys olivaceus).</title>
        <authorList>
            <person name="Nguyen T.L."/>
            <person name="Kim D.-H."/>
        </authorList>
    </citation>
    <scope>NUCLEOTIDE SEQUENCE [LARGE SCALE GENOMIC DNA]</scope>
    <source>
        <strain evidence="2">WFLU12</strain>
    </source>
</reference>
<dbReference type="RefSeq" id="WP_095586518.1">
    <property type="nucleotide sequence ID" value="NZ_CP191279.1"/>
</dbReference>
<dbReference type="EMBL" id="PKRZ01000001">
    <property type="protein sequence ID" value="PLW59683.1"/>
    <property type="molecule type" value="Genomic_DNA"/>
</dbReference>
<comment type="caution">
    <text evidence="1">The sequence shown here is derived from an EMBL/GenBank/DDBJ whole genome shotgun (WGS) entry which is preliminary data.</text>
</comment>
<sequence>MVKALKEINEMVDELNAISSDCNTLADEIDWSEVSDRVSVWANKCSELFIKKNELSKENTKRIDLIIDTFKDCFDQLPEPCKQVLIVYSNYDKGGD</sequence>
<name>A0A2N5WBR8_LACLL</name>
<dbReference type="Proteomes" id="UP000234865">
    <property type="component" value="Unassembled WGS sequence"/>
</dbReference>